<comment type="caution">
    <text evidence="1">The sequence shown here is derived from an EMBL/GenBank/DDBJ whole genome shotgun (WGS) entry which is preliminary data.</text>
</comment>
<dbReference type="AlphaFoldDB" id="A0A365HAB4"/>
<dbReference type="OrthoDB" id="3825664at2"/>
<reference evidence="1 2" key="1">
    <citation type="submission" date="2018-06" db="EMBL/GenBank/DDBJ databases">
        <title>Actinomadura craniellae sp. nov. isolated from marine sponge Craniella sp.</title>
        <authorList>
            <person name="Li L."/>
            <person name="Xu Q.H."/>
            <person name="Lin H.W."/>
            <person name="Lu Y.H."/>
        </authorList>
    </citation>
    <scope>NUCLEOTIDE SEQUENCE [LARGE SCALE GENOMIC DNA]</scope>
    <source>
        <strain evidence="1 2">LHW63021</strain>
    </source>
</reference>
<evidence type="ECO:0000313" key="2">
    <source>
        <dbReference type="Proteomes" id="UP000251891"/>
    </source>
</evidence>
<dbReference type="EMBL" id="QLYX01000002">
    <property type="protein sequence ID" value="RAY16084.1"/>
    <property type="molecule type" value="Genomic_DNA"/>
</dbReference>
<organism evidence="1 2">
    <name type="scientific">Actinomadura craniellae</name>
    <dbReference type="NCBI Taxonomy" id="2231787"/>
    <lineage>
        <taxon>Bacteria</taxon>
        <taxon>Bacillati</taxon>
        <taxon>Actinomycetota</taxon>
        <taxon>Actinomycetes</taxon>
        <taxon>Streptosporangiales</taxon>
        <taxon>Thermomonosporaceae</taxon>
        <taxon>Actinomadura</taxon>
    </lineage>
</organism>
<evidence type="ECO:0000313" key="1">
    <source>
        <dbReference type="EMBL" id="RAY16084.1"/>
    </source>
</evidence>
<gene>
    <name evidence="1" type="ORF">DPM19_03890</name>
</gene>
<dbReference type="Proteomes" id="UP000251891">
    <property type="component" value="Unassembled WGS sequence"/>
</dbReference>
<name>A0A365HAB4_9ACTN</name>
<dbReference type="RefSeq" id="WP_111863426.1">
    <property type="nucleotide sequence ID" value="NZ_QLYX01000002.1"/>
</dbReference>
<keyword evidence="2" id="KW-1185">Reference proteome</keyword>
<protein>
    <submittedName>
        <fullName evidence="1">Uncharacterized protein</fullName>
    </submittedName>
</protein>
<proteinExistence type="predicted"/>
<sequence>MQNDVPPIRFLTSGAVDEADTERAGRVVREVLADSTEPISAVRVTLSVLADPALPRPALVQADVELGGRRVRAQAAAPTPAQAVGLLRTRLALRTRHRQAG</sequence>
<accession>A0A365HAB4</accession>